<comment type="caution">
    <text evidence="2">The sequence shown here is derived from an EMBL/GenBank/DDBJ whole genome shotgun (WGS) entry which is preliminary data.</text>
</comment>
<evidence type="ECO:0000313" key="3">
    <source>
        <dbReference type="Proteomes" id="UP001054889"/>
    </source>
</evidence>
<evidence type="ECO:0000256" key="1">
    <source>
        <dbReference type="SAM" id="MobiDB-lite"/>
    </source>
</evidence>
<evidence type="ECO:0000313" key="2">
    <source>
        <dbReference type="EMBL" id="GJM94836.1"/>
    </source>
</evidence>
<accession>A0AAV5C9S2</accession>
<gene>
    <name evidence="2" type="primary">ga11515</name>
    <name evidence="2" type="ORF">PR202_ga11515</name>
</gene>
<proteinExistence type="predicted"/>
<sequence length="383" mass="42443">MTLPDVAPLKELTVLRSKSMALRASLSGCLAQRGRRRHIPAFGEWNQQCEELPITQYFESAMQAGRYFRDAAVEVVLFNTSSSPPPHKPAKKVRSTMENNAGSRRQQGVPVVDSGSHPPRRPRVVRAVDEDLYQVPSGLLRKKGKGIQTTLLSGGRGLCHHHAVIVTESRRETHSDRAAGRRDAERNDIVGMPLVIKAVRRLHLTIGGLDIEELSGLCITAMEITHPSAELARQNATAKKAEALRRKAAAADAQRRRGLWQPARLCQLETLRARELEATFAREELQALVRNDEAEKHRDDGHDPTSDIESTLAFHKAAALINLHAQVVSVLNIQALIPVTLDLAMPNFTKWKEKSSCSLWESIPCKNMFCLMSSIAHRPTGVA</sequence>
<dbReference type="AlphaFoldDB" id="A0AAV5C9S2"/>
<organism evidence="2 3">
    <name type="scientific">Eleusine coracana subsp. coracana</name>
    <dbReference type="NCBI Taxonomy" id="191504"/>
    <lineage>
        <taxon>Eukaryota</taxon>
        <taxon>Viridiplantae</taxon>
        <taxon>Streptophyta</taxon>
        <taxon>Embryophyta</taxon>
        <taxon>Tracheophyta</taxon>
        <taxon>Spermatophyta</taxon>
        <taxon>Magnoliopsida</taxon>
        <taxon>Liliopsida</taxon>
        <taxon>Poales</taxon>
        <taxon>Poaceae</taxon>
        <taxon>PACMAD clade</taxon>
        <taxon>Chloridoideae</taxon>
        <taxon>Cynodonteae</taxon>
        <taxon>Eleusininae</taxon>
        <taxon>Eleusine</taxon>
    </lineage>
</organism>
<dbReference type="EMBL" id="BQKI01000005">
    <property type="protein sequence ID" value="GJM94836.1"/>
    <property type="molecule type" value="Genomic_DNA"/>
</dbReference>
<dbReference type="PANTHER" id="PTHR33699">
    <property type="entry name" value="EXPRESSED PROTEIN"/>
    <property type="match status" value="1"/>
</dbReference>
<feature type="region of interest" description="Disordered" evidence="1">
    <location>
        <begin position="80"/>
        <end position="122"/>
    </location>
</feature>
<dbReference type="PANTHER" id="PTHR33699:SF28">
    <property type="entry name" value="EXPRESSED PROTEIN"/>
    <property type="match status" value="1"/>
</dbReference>
<reference evidence="2" key="1">
    <citation type="journal article" date="2018" name="DNA Res.">
        <title>Multiple hybrid de novo genome assembly of finger millet, an orphan allotetraploid crop.</title>
        <authorList>
            <person name="Hatakeyama M."/>
            <person name="Aluri S."/>
            <person name="Balachadran M.T."/>
            <person name="Sivarajan S.R."/>
            <person name="Patrignani A."/>
            <person name="Gruter S."/>
            <person name="Poveda L."/>
            <person name="Shimizu-Inatsugi R."/>
            <person name="Baeten J."/>
            <person name="Francoijs K.J."/>
            <person name="Nataraja K.N."/>
            <person name="Reddy Y.A.N."/>
            <person name="Phadnis S."/>
            <person name="Ravikumar R.L."/>
            <person name="Schlapbach R."/>
            <person name="Sreeman S.M."/>
            <person name="Shimizu K.K."/>
        </authorList>
    </citation>
    <scope>NUCLEOTIDE SEQUENCE</scope>
</reference>
<name>A0AAV5C9S2_ELECO</name>
<reference evidence="2" key="2">
    <citation type="submission" date="2021-12" db="EMBL/GenBank/DDBJ databases">
        <title>Resequencing data analysis of finger millet.</title>
        <authorList>
            <person name="Hatakeyama M."/>
            <person name="Aluri S."/>
            <person name="Balachadran M.T."/>
            <person name="Sivarajan S.R."/>
            <person name="Poveda L."/>
            <person name="Shimizu-Inatsugi R."/>
            <person name="Schlapbach R."/>
            <person name="Sreeman S.M."/>
            <person name="Shimizu K.K."/>
        </authorList>
    </citation>
    <scope>NUCLEOTIDE SEQUENCE</scope>
</reference>
<feature type="compositionally biased region" description="Polar residues" evidence="1">
    <location>
        <begin position="96"/>
        <end position="106"/>
    </location>
</feature>
<dbReference type="Proteomes" id="UP001054889">
    <property type="component" value="Unassembled WGS sequence"/>
</dbReference>
<keyword evidence="3" id="KW-1185">Reference proteome</keyword>
<protein>
    <submittedName>
        <fullName evidence="2">Uncharacterized protein</fullName>
    </submittedName>
</protein>